<dbReference type="InterPro" id="IPR002209">
    <property type="entry name" value="Fibroblast_GF_fam"/>
</dbReference>
<organism evidence="4">
    <name type="scientific">Phallusia mammillata</name>
    <dbReference type="NCBI Taxonomy" id="59560"/>
    <lineage>
        <taxon>Eukaryota</taxon>
        <taxon>Metazoa</taxon>
        <taxon>Chordata</taxon>
        <taxon>Tunicata</taxon>
        <taxon>Ascidiacea</taxon>
        <taxon>Phlebobranchia</taxon>
        <taxon>Ascidiidae</taxon>
        <taxon>Phallusia</taxon>
    </lineage>
</organism>
<evidence type="ECO:0000313" key="4">
    <source>
        <dbReference type="EMBL" id="CAB3245909.1"/>
    </source>
</evidence>
<protein>
    <submittedName>
        <fullName evidence="4">Fgf8/17/18 fibroblast growth factor 8/17/18</fullName>
    </submittedName>
</protein>
<sequence>MNSIKQNLFSIRSIIYILKTAFIIFLLFPPTLQKRRRKSIDDDVQRHINRQIERGFDGISSSITRHYEIYSRITGKRVQMKGRKVDANGKVGSKNAKFAFQSYMFGGQIMIQSVANGRYLCMKKSGRLTGRRSVKNRSGINKYCVFTEQMTEGYYDVFRNFQRPSWFLGFKANGRPKRGDRTAMGQQEVVLLKIAQDQSKTTETGGMWLDLEQRIREAFIKGTIARPAQVNALRSRQQTIEFTNDGGKTTQTLRNVMSDAPGKGDFETEIEKRRNITSFLTDGSDITLPPQESVSTATAWHSRATRKRDRARKNRKRNKKNRKNRTAKPTPGSSNIDSSVSVSDRAESNASHDAAQNFVADYRTHRPQVVVDPPTIPSVLKIRRTTVSKRTRRKRTKSPRNHKRARKNKKSRKNGKT</sequence>
<evidence type="ECO:0000256" key="3">
    <source>
        <dbReference type="SAM" id="Phobius"/>
    </source>
</evidence>
<reference evidence="4" key="1">
    <citation type="submission" date="2020-04" db="EMBL/GenBank/DDBJ databases">
        <authorList>
            <person name="Neveu A P."/>
        </authorList>
    </citation>
    <scope>NUCLEOTIDE SEQUENCE</scope>
    <source>
        <tissue evidence="4">Whole embryo</tissue>
    </source>
</reference>
<feature type="compositionally biased region" description="Basic residues" evidence="2">
    <location>
        <begin position="303"/>
        <end position="326"/>
    </location>
</feature>
<feature type="region of interest" description="Disordered" evidence="2">
    <location>
        <begin position="281"/>
        <end position="352"/>
    </location>
</feature>
<feature type="region of interest" description="Disordered" evidence="2">
    <location>
        <begin position="369"/>
        <end position="417"/>
    </location>
</feature>
<dbReference type="CDD" id="cd23307">
    <property type="entry name" value="beta-trefoil_FGF8-like"/>
    <property type="match status" value="1"/>
</dbReference>
<dbReference type="Gene3D" id="2.80.10.50">
    <property type="match status" value="1"/>
</dbReference>
<feature type="transmembrane region" description="Helical" evidence="3">
    <location>
        <begin position="6"/>
        <end position="28"/>
    </location>
</feature>
<proteinExistence type="evidence at transcript level"/>
<dbReference type="InterPro" id="IPR008996">
    <property type="entry name" value="IL1/FGF"/>
</dbReference>
<evidence type="ECO:0000256" key="1">
    <source>
        <dbReference type="ARBA" id="ARBA00007936"/>
    </source>
</evidence>
<dbReference type="SUPFAM" id="SSF50353">
    <property type="entry name" value="Cytokine"/>
    <property type="match status" value="1"/>
</dbReference>
<keyword evidence="3" id="KW-0472">Membrane</keyword>
<feature type="compositionally biased region" description="Polar residues" evidence="2">
    <location>
        <begin position="290"/>
        <end position="299"/>
    </location>
</feature>
<accession>A0A6F9DC73</accession>
<dbReference type="EMBL" id="LR785165">
    <property type="protein sequence ID" value="CAB3245909.1"/>
    <property type="molecule type" value="mRNA"/>
</dbReference>
<dbReference type="Pfam" id="PF00167">
    <property type="entry name" value="FGF"/>
    <property type="match status" value="1"/>
</dbReference>
<keyword evidence="3" id="KW-1133">Transmembrane helix</keyword>
<gene>
    <name evidence="4" type="primary">Fgf8</name>
    <name evidence="4" type="synonym">17</name>
    <name evidence="4" type="synonym">18</name>
</gene>
<dbReference type="AlphaFoldDB" id="A0A6F9DC73"/>
<evidence type="ECO:0000256" key="2">
    <source>
        <dbReference type="SAM" id="MobiDB-lite"/>
    </source>
</evidence>
<feature type="compositionally biased region" description="Basic residues" evidence="2">
    <location>
        <begin position="381"/>
        <end position="417"/>
    </location>
</feature>
<feature type="compositionally biased region" description="Low complexity" evidence="2">
    <location>
        <begin position="333"/>
        <end position="343"/>
    </location>
</feature>
<dbReference type="GO" id="GO:0008083">
    <property type="term" value="F:growth factor activity"/>
    <property type="evidence" value="ECO:0007669"/>
    <property type="project" value="InterPro"/>
</dbReference>
<dbReference type="SMART" id="SM00442">
    <property type="entry name" value="FGF"/>
    <property type="match status" value="1"/>
</dbReference>
<keyword evidence="3" id="KW-0812">Transmembrane</keyword>
<comment type="similarity">
    <text evidence="1">Belongs to the heparin-binding growth factors family.</text>
</comment>
<name>A0A6F9DC73_9ASCI</name>
<dbReference type="PANTHER" id="PTHR11486">
    <property type="entry name" value="FIBROBLAST GROWTH FACTOR"/>
    <property type="match status" value="1"/>
</dbReference>